<keyword evidence="3" id="KW-1185">Reference proteome</keyword>
<dbReference type="KEGG" id="crb:17884493"/>
<dbReference type="Proteomes" id="UP000029121">
    <property type="component" value="Unassembled WGS sequence"/>
</dbReference>
<name>R0FIX9_9BRAS</name>
<reference evidence="3" key="1">
    <citation type="journal article" date="2013" name="Nat. Genet.">
        <title>The Capsella rubella genome and the genomic consequences of rapid mating system evolution.</title>
        <authorList>
            <person name="Slotte T."/>
            <person name="Hazzouri K.M."/>
            <person name="Agren J.A."/>
            <person name="Koenig D."/>
            <person name="Maumus F."/>
            <person name="Guo Y.L."/>
            <person name="Steige K."/>
            <person name="Platts A.E."/>
            <person name="Escobar J.S."/>
            <person name="Newman L.K."/>
            <person name="Wang W."/>
            <person name="Mandakova T."/>
            <person name="Vello E."/>
            <person name="Smith L.M."/>
            <person name="Henz S.R."/>
            <person name="Steffen J."/>
            <person name="Takuno S."/>
            <person name="Brandvain Y."/>
            <person name="Coop G."/>
            <person name="Andolfatto P."/>
            <person name="Hu T.T."/>
            <person name="Blanchette M."/>
            <person name="Clark R.M."/>
            <person name="Quesneville H."/>
            <person name="Nordborg M."/>
            <person name="Gaut B.S."/>
            <person name="Lysak M.A."/>
            <person name="Jenkins J."/>
            <person name="Grimwood J."/>
            <person name="Chapman J."/>
            <person name="Prochnik S."/>
            <person name="Shu S."/>
            <person name="Rokhsar D."/>
            <person name="Schmutz J."/>
            <person name="Weigel D."/>
            <person name="Wright S.I."/>
        </authorList>
    </citation>
    <scope>NUCLEOTIDE SEQUENCE [LARGE SCALE GENOMIC DNA]</scope>
    <source>
        <strain evidence="3">cv. Monte Gargano</strain>
    </source>
</reference>
<dbReference type="EMBL" id="KB870810">
    <property type="protein sequence ID" value="EOA21991.1"/>
    <property type="molecule type" value="Genomic_DNA"/>
</dbReference>
<feature type="region of interest" description="Disordered" evidence="1">
    <location>
        <begin position="1"/>
        <end position="77"/>
    </location>
</feature>
<gene>
    <name evidence="2" type="ORF">CARUB_v10002506mg</name>
</gene>
<dbReference type="AlphaFoldDB" id="R0FIX9"/>
<sequence length="77" mass="8594">MVFDRENMKVGWSASKCQENEIEPPRASPGSTSSPYPLTEEQQSRGHAVSPVIAGKLHPNQHHRHHHQDHHAASLLS</sequence>
<dbReference type="OrthoDB" id="2747330at2759"/>
<organism evidence="2 3">
    <name type="scientific">Capsella rubella</name>
    <dbReference type="NCBI Taxonomy" id="81985"/>
    <lineage>
        <taxon>Eukaryota</taxon>
        <taxon>Viridiplantae</taxon>
        <taxon>Streptophyta</taxon>
        <taxon>Embryophyta</taxon>
        <taxon>Tracheophyta</taxon>
        <taxon>Spermatophyta</taxon>
        <taxon>Magnoliopsida</taxon>
        <taxon>eudicotyledons</taxon>
        <taxon>Gunneridae</taxon>
        <taxon>Pentapetalae</taxon>
        <taxon>rosids</taxon>
        <taxon>malvids</taxon>
        <taxon>Brassicales</taxon>
        <taxon>Brassicaceae</taxon>
        <taxon>Camelineae</taxon>
        <taxon>Capsella</taxon>
    </lineage>
</organism>
<evidence type="ECO:0000313" key="2">
    <source>
        <dbReference type="EMBL" id="EOA21991.1"/>
    </source>
</evidence>
<evidence type="ECO:0000256" key="1">
    <source>
        <dbReference type="SAM" id="MobiDB-lite"/>
    </source>
</evidence>
<dbReference type="STRING" id="81985.R0FIX9"/>
<evidence type="ECO:0000313" key="3">
    <source>
        <dbReference type="Proteomes" id="UP000029121"/>
    </source>
</evidence>
<protein>
    <submittedName>
        <fullName evidence="2">Uncharacterized protein</fullName>
    </submittedName>
</protein>
<feature type="compositionally biased region" description="Basic residues" evidence="1">
    <location>
        <begin position="59"/>
        <end position="69"/>
    </location>
</feature>
<dbReference type="eggNOG" id="KOG1339">
    <property type="taxonomic scope" value="Eukaryota"/>
</dbReference>
<accession>R0FIX9</accession>
<proteinExistence type="predicted"/>